<protein>
    <submittedName>
        <fullName evidence="1">Uncharacterized protein</fullName>
    </submittedName>
</protein>
<evidence type="ECO:0000313" key="1">
    <source>
        <dbReference type="EMBL" id="VAW07702.1"/>
    </source>
</evidence>
<dbReference type="EMBL" id="UOEI01000541">
    <property type="protein sequence ID" value="VAW07702.1"/>
    <property type="molecule type" value="Genomic_DNA"/>
</dbReference>
<proteinExistence type="predicted"/>
<reference evidence="1" key="1">
    <citation type="submission" date="2018-06" db="EMBL/GenBank/DDBJ databases">
        <authorList>
            <person name="Zhirakovskaya E."/>
        </authorList>
    </citation>
    <scope>NUCLEOTIDE SEQUENCE</scope>
</reference>
<accession>A0A3B0SZQ6</accession>
<name>A0A3B0SZQ6_9ZZZZ</name>
<dbReference type="AlphaFoldDB" id="A0A3B0SZQ6"/>
<gene>
    <name evidence="1" type="ORF">MNBD_ACTINO01-2363</name>
</gene>
<organism evidence="1">
    <name type="scientific">hydrothermal vent metagenome</name>
    <dbReference type="NCBI Taxonomy" id="652676"/>
    <lineage>
        <taxon>unclassified sequences</taxon>
        <taxon>metagenomes</taxon>
        <taxon>ecological metagenomes</taxon>
    </lineage>
</organism>
<sequence>MKLSLIPKQIASTHPTKNTRHLESGEVDLPFVYEGPEAFWRAVISGGPPQATMDIVGESVLKEAVLEAVTPYMTDTGGVRFDNNAFQYITATSAS</sequence>